<dbReference type="NCBIfam" id="TIGR00071">
    <property type="entry name" value="hisT_truA"/>
    <property type="match status" value="1"/>
</dbReference>
<proteinExistence type="inferred from homology"/>
<dbReference type="InterPro" id="IPR020094">
    <property type="entry name" value="TruA/RsuA/RluB/E/F_N"/>
</dbReference>
<dbReference type="Pfam" id="PF01416">
    <property type="entry name" value="PseudoU_synth_1"/>
    <property type="match status" value="2"/>
</dbReference>
<dbReference type="GO" id="GO:0160147">
    <property type="term" value="F:tRNA pseudouridine(38-40) synthase activity"/>
    <property type="evidence" value="ECO:0007669"/>
    <property type="project" value="UniProtKB-EC"/>
</dbReference>
<feature type="domain" description="Pseudouridine synthase I TruA alpha/beta" evidence="6">
    <location>
        <begin position="8"/>
        <end position="102"/>
    </location>
</feature>
<dbReference type="InterPro" id="IPR020095">
    <property type="entry name" value="PsdUridine_synth_TruA_C"/>
</dbReference>
<gene>
    <name evidence="4 7" type="primary">truA</name>
    <name evidence="7" type="ORF">AABB81_06625</name>
</gene>
<organism evidence="7 8">
    <name type="scientific">Lutimonas vermicola</name>
    <dbReference type="NCBI Taxonomy" id="414288"/>
    <lineage>
        <taxon>Bacteria</taxon>
        <taxon>Pseudomonadati</taxon>
        <taxon>Bacteroidota</taxon>
        <taxon>Flavobacteriia</taxon>
        <taxon>Flavobacteriales</taxon>
        <taxon>Flavobacteriaceae</taxon>
        <taxon>Lutimonas</taxon>
    </lineage>
</organism>
<protein>
    <recommendedName>
        <fullName evidence="4">tRNA pseudouridine synthase A</fullName>
        <ecNumber evidence="4">5.4.99.12</ecNumber>
    </recommendedName>
    <alternativeName>
        <fullName evidence="4">tRNA pseudouridine(38-40) synthase</fullName>
    </alternativeName>
    <alternativeName>
        <fullName evidence="4">tRNA pseudouridylate synthase I</fullName>
    </alternativeName>
    <alternativeName>
        <fullName evidence="4">tRNA-uridine isomerase I</fullName>
    </alternativeName>
</protein>
<feature type="active site" description="Nucleophile" evidence="4">
    <location>
        <position position="51"/>
    </location>
</feature>
<comment type="caution">
    <text evidence="7">The sequence shown here is derived from an EMBL/GenBank/DDBJ whole genome shotgun (WGS) entry which is preliminary data.</text>
</comment>
<dbReference type="InterPro" id="IPR020103">
    <property type="entry name" value="PsdUridine_synth_cat_dom_sf"/>
</dbReference>
<dbReference type="Gene3D" id="3.30.70.580">
    <property type="entry name" value="Pseudouridine synthase I, catalytic domain, N-terminal subdomain"/>
    <property type="match status" value="1"/>
</dbReference>
<name>A0ABU9L169_9FLAO</name>
<evidence type="ECO:0000256" key="4">
    <source>
        <dbReference type="HAMAP-Rule" id="MF_00171"/>
    </source>
</evidence>
<keyword evidence="3 4" id="KW-0413">Isomerase</keyword>
<evidence type="ECO:0000256" key="3">
    <source>
        <dbReference type="ARBA" id="ARBA00023235"/>
    </source>
</evidence>
<reference evidence="7 8" key="1">
    <citation type="submission" date="2024-04" db="EMBL/GenBank/DDBJ databases">
        <title>whole genome sequencing of Lutimonas vermicola strain IMCC1616.</title>
        <authorList>
            <person name="Bae S.S."/>
        </authorList>
    </citation>
    <scope>NUCLEOTIDE SEQUENCE [LARGE SCALE GENOMIC DNA]</scope>
    <source>
        <strain evidence="7 8">IMCC1616</strain>
    </source>
</reference>
<keyword evidence="2 4" id="KW-0819">tRNA processing</keyword>
<feature type="binding site" evidence="4">
    <location>
        <position position="109"/>
    </location>
    <ligand>
        <name>substrate</name>
    </ligand>
</feature>
<evidence type="ECO:0000256" key="1">
    <source>
        <dbReference type="ARBA" id="ARBA00009375"/>
    </source>
</evidence>
<comment type="similarity">
    <text evidence="1 4 5">Belongs to the tRNA pseudouridine synthase TruA family.</text>
</comment>
<evidence type="ECO:0000313" key="7">
    <source>
        <dbReference type="EMBL" id="MEL4455565.1"/>
    </source>
</evidence>
<dbReference type="EMBL" id="JBCDNA010000001">
    <property type="protein sequence ID" value="MEL4455565.1"/>
    <property type="molecule type" value="Genomic_DNA"/>
</dbReference>
<dbReference type="InterPro" id="IPR001406">
    <property type="entry name" value="PsdUridine_synth_TruA"/>
</dbReference>
<dbReference type="RefSeq" id="WP_342159419.1">
    <property type="nucleotide sequence ID" value="NZ_JBCDNA010000001.1"/>
</dbReference>
<evidence type="ECO:0000256" key="5">
    <source>
        <dbReference type="RuleBase" id="RU003792"/>
    </source>
</evidence>
<evidence type="ECO:0000313" key="8">
    <source>
        <dbReference type="Proteomes" id="UP001474120"/>
    </source>
</evidence>
<accession>A0ABU9L169</accession>
<comment type="catalytic activity">
    <reaction evidence="4 5">
        <text>uridine(38/39/40) in tRNA = pseudouridine(38/39/40) in tRNA</text>
        <dbReference type="Rhea" id="RHEA:22376"/>
        <dbReference type="Rhea" id="RHEA-COMP:10085"/>
        <dbReference type="Rhea" id="RHEA-COMP:10087"/>
        <dbReference type="ChEBI" id="CHEBI:65314"/>
        <dbReference type="ChEBI" id="CHEBI:65315"/>
        <dbReference type="EC" id="5.4.99.12"/>
    </reaction>
</comment>
<evidence type="ECO:0000259" key="6">
    <source>
        <dbReference type="Pfam" id="PF01416"/>
    </source>
</evidence>
<dbReference type="EC" id="5.4.99.12" evidence="4"/>
<dbReference type="SUPFAM" id="SSF55120">
    <property type="entry name" value="Pseudouridine synthase"/>
    <property type="match status" value="1"/>
</dbReference>
<dbReference type="HAMAP" id="MF_00171">
    <property type="entry name" value="TruA"/>
    <property type="match status" value="1"/>
</dbReference>
<dbReference type="Gene3D" id="3.30.70.660">
    <property type="entry name" value="Pseudouridine synthase I, catalytic domain, C-terminal subdomain"/>
    <property type="match status" value="1"/>
</dbReference>
<comment type="function">
    <text evidence="4">Formation of pseudouridine at positions 38, 39 and 40 in the anticodon stem and loop of transfer RNAs.</text>
</comment>
<comment type="subunit">
    <text evidence="4">Homodimer.</text>
</comment>
<keyword evidence="8" id="KW-1185">Reference proteome</keyword>
<dbReference type="PANTHER" id="PTHR11142">
    <property type="entry name" value="PSEUDOURIDYLATE SYNTHASE"/>
    <property type="match status" value="1"/>
</dbReference>
<dbReference type="PIRSF" id="PIRSF001430">
    <property type="entry name" value="tRNA_psdUrid_synth"/>
    <property type="match status" value="1"/>
</dbReference>
<dbReference type="InterPro" id="IPR020097">
    <property type="entry name" value="PsdUridine_synth_TruA_a/b_dom"/>
</dbReference>
<evidence type="ECO:0000256" key="2">
    <source>
        <dbReference type="ARBA" id="ARBA00022694"/>
    </source>
</evidence>
<sequence length="249" mass="28915">MRYFVELSYHGKNYHGWQIQPNEISVQEIIEKALSLLLKQEISIVGCGRTDSGVHASQFFFHFDIDATIDKRKLKFKLNSFLPKDIAIFRITRVQEDAHARFSAVSRSYQYRISLVKNVFENDLSLQLSENHLDIDKMNRAALLLMDYIDFKSFSKNKTDVKTFDCTISEAFWEREGENLTFHISANRFLRNMVRAIVGTLLEVGKNRMSIHEFKSVIELRDRTRAGASAKAKGLYLTKVSYPNEIFIE</sequence>
<dbReference type="PANTHER" id="PTHR11142:SF0">
    <property type="entry name" value="TRNA PSEUDOURIDINE SYNTHASE-LIKE 1"/>
    <property type="match status" value="1"/>
</dbReference>
<feature type="domain" description="Pseudouridine synthase I TruA alpha/beta" evidence="6">
    <location>
        <begin position="150"/>
        <end position="243"/>
    </location>
</feature>
<comment type="caution">
    <text evidence="4">Lacks conserved residue(s) required for the propagation of feature annotation.</text>
</comment>
<dbReference type="Proteomes" id="UP001474120">
    <property type="component" value="Unassembled WGS sequence"/>
</dbReference>
<dbReference type="CDD" id="cd02570">
    <property type="entry name" value="PseudoU_synth_EcTruA"/>
    <property type="match status" value="1"/>
</dbReference>